<dbReference type="InterPro" id="IPR052031">
    <property type="entry name" value="Membrane_Transporter-Flippase"/>
</dbReference>
<feature type="transmembrane region" description="Helical" evidence="7">
    <location>
        <begin position="393"/>
        <end position="415"/>
    </location>
</feature>
<feature type="transmembrane region" description="Helical" evidence="7">
    <location>
        <begin position="325"/>
        <end position="345"/>
    </location>
</feature>
<dbReference type="PANTHER" id="PTHR43549">
    <property type="entry name" value="MULTIDRUG RESISTANCE PROTEIN YPNP-RELATED"/>
    <property type="match status" value="1"/>
</dbReference>
<proteinExistence type="predicted"/>
<evidence type="ECO:0000256" key="5">
    <source>
        <dbReference type="ARBA" id="ARBA00022989"/>
    </source>
</evidence>
<evidence type="ECO:0000256" key="4">
    <source>
        <dbReference type="ARBA" id="ARBA00022692"/>
    </source>
</evidence>
<keyword evidence="2" id="KW-0813">Transport</keyword>
<dbReference type="GO" id="GO:0005886">
    <property type="term" value="C:plasma membrane"/>
    <property type="evidence" value="ECO:0007669"/>
    <property type="project" value="UniProtKB-SubCell"/>
</dbReference>
<gene>
    <name evidence="8" type="ORF">IAA61_09890</name>
</gene>
<evidence type="ECO:0000313" key="9">
    <source>
        <dbReference type="Proteomes" id="UP000824109"/>
    </source>
</evidence>
<dbReference type="Proteomes" id="UP000824109">
    <property type="component" value="Unassembled WGS sequence"/>
</dbReference>
<dbReference type="PIRSF" id="PIRSF006603">
    <property type="entry name" value="DinF"/>
    <property type="match status" value="1"/>
</dbReference>
<comment type="caution">
    <text evidence="8">The sequence shown here is derived from an EMBL/GenBank/DDBJ whole genome shotgun (WGS) entry which is preliminary data.</text>
</comment>
<dbReference type="EMBL" id="DVNB01000100">
    <property type="protein sequence ID" value="HIU58103.1"/>
    <property type="molecule type" value="Genomic_DNA"/>
</dbReference>
<evidence type="ECO:0000256" key="6">
    <source>
        <dbReference type="ARBA" id="ARBA00023136"/>
    </source>
</evidence>
<dbReference type="NCBIfam" id="TIGR00797">
    <property type="entry name" value="matE"/>
    <property type="match status" value="1"/>
</dbReference>
<feature type="transmembrane region" description="Helical" evidence="7">
    <location>
        <begin position="196"/>
        <end position="219"/>
    </location>
</feature>
<evidence type="ECO:0000256" key="1">
    <source>
        <dbReference type="ARBA" id="ARBA00004651"/>
    </source>
</evidence>
<reference evidence="8" key="1">
    <citation type="submission" date="2020-10" db="EMBL/GenBank/DDBJ databases">
        <authorList>
            <person name="Gilroy R."/>
        </authorList>
    </citation>
    <scope>NUCLEOTIDE SEQUENCE</scope>
    <source>
        <strain evidence="8">USAMLcec3-3695</strain>
    </source>
</reference>
<keyword evidence="5 7" id="KW-1133">Transmembrane helix</keyword>
<dbReference type="Pfam" id="PF01554">
    <property type="entry name" value="MatE"/>
    <property type="match status" value="2"/>
</dbReference>
<comment type="subcellular location">
    <subcellularLocation>
        <location evidence="1">Cell membrane</location>
        <topology evidence="1">Multi-pass membrane protein</topology>
    </subcellularLocation>
</comment>
<sequence>MSDSKAKVNDMTVGTPIKAILLFAVPMLIGNVFQQFYNFVDTTVVGKFVGADALAAVGTTGSMNALLICIAMGLSNGAGVIISQCFGAQRYDEMKKAVTAMMYVASVTGLVITAAGIFLAGPAMRLLGVPDSIIHLSVLYMRIVFGFSLTGIFYNAFAAILRSVGDSRTPLYMLIISSVINVVLDLLFVLKFGMGVAGVAYATVIAQGVSAALCAMYIIKHRYQLHLDALPKLPPKYMVVKIFRIGMPSAFQSAMISLGGISVQGLINSFGTDAMAAYTASSKIDSVAIQILISIAASLSVYSGQNMGAGNIKRIRTGLRQTLMVMIPVCTAVAAVMLIFKRQILGIFLDADSAQNAIEIGCMYLSVIGIGYIIAGIMQSYQNLLKGCGDVNVCVAAGLAELGVRVGASYLFVIFWELQGVFIAIPVSWMCGCIIPVVRYLSGKWTKKSVIR</sequence>
<name>A0A9D1SFV2_9FIRM</name>
<keyword evidence="3" id="KW-1003">Cell membrane</keyword>
<feature type="transmembrane region" description="Helical" evidence="7">
    <location>
        <begin position="421"/>
        <end position="442"/>
    </location>
</feature>
<feature type="transmembrane region" description="Helical" evidence="7">
    <location>
        <begin position="20"/>
        <end position="37"/>
    </location>
</feature>
<feature type="transmembrane region" description="Helical" evidence="7">
    <location>
        <begin position="242"/>
        <end position="267"/>
    </location>
</feature>
<feature type="transmembrane region" description="Helical" evidence="7">
    <location>
        <begin position="171"/>
        <end position="190"/>
    </location>
</feature>
<dbReference type="GO" id="GO:0015297">
    <property type="term" value="F:antiporter activity"/>
    <property type="evidence" value="ECO:0007669"/>
    <property type="project" value="InterPro"/>
</dbReference>
<organism evidence="8 9">
    <name type="scientific">Candidatus Ornithomonoglobus merdipullorum</name>
    <dbReference type="NCBI Taxonomy" id="2840895"/>
    <lineage>
        <taxon>Bacteria</taxon>
        <taxon>Bacillati</taxon>
        <taxon>Bacillota</taxon>
        <taxon>Clostridia</taxon>
        <taxon>Candidatus Ornithomonoglobus</taxon>
    </lineage>
</organism>
<keyword evidence="4 7" id="KW-0812">Transmembrane</keyword>
<evidence type="ECO:0000256" key="3">
    <source>
        <dbReference type="ARBA" id="ARBA00022475"/>
    </source>
</evidence>
<dbReference type="InterPro" id="IPR048279">
    <property type="entry name" value="MdtK-like"/>
</dbReference>
<evidence type="ECO:0000256" key="2">
    <source>
        <dbReference type="ARBA" id="ARBA00022448"/>
    </source>
</evidence>
<feature type="transmembrane region" description="Helical" evidence="7">
    <location>
        <begin position="65"/>
        <end position="88"/>
    </location>
</feature>
<reference evidence="8" key="2">
    <citation type="journal article" date="2021" name="PeerJ">
        <title>Extensive microbial diversity within the chicken gut microbiome revealed by metagenomics and culture.</title>
        <authorList>
            <person name="Gilroy R."/>
            <person name="Ravi A."/>
            <person name="Getino M."/>
            <person name="Pursley I."/>
            <person name="Horton D.L."/>
            <person name="Alikhan N.F."/>
            <person name="Baker D."/>
            <person name="Gharbi K."/>
            <person name="Hall N."/>
            <person name="Watson M."/>
            <person name="Adriaenssens E.M."/>
            <person name="Foster-Nyarko E."/>
            <person name="Jarju S."/>
            <person name="Secka A."/>
            <person name="Antonio M."/>
            <person name="Oren A."/>
            <person name="Chaudhuri R.R."/>
            <person name="La Ragione R."/>
            <person name="Hildebrand F."/>
            <person name="Pallen M.J."/>
        </authorList>
    </citation>
    <scope>NUCLEOTIDE SEQUENCE</scope>
    <source>
        <strain evidence="8">USAMLcec3-3695</strain>
    </source>
</reference>
<dbReference type="InterPro" id="IPR002528">
    <property type="entry name" value="MATE_fam"/>
</dbReference>
<dbReference type="AlphaFoldDB" id="A0A9D1SFV2"/>
<evidence type="ECO:0000256" key="7">
    <source>
        <dbReference type="SAM" id="Phobius"/>
    </source>
</evidence>
<evidence type="ECO:0000313" key="8">
    <source>
        <dbReference type="EMBL" id="HIU58103.1"/>
    </source>
</evidence>
<dbReference type="GO" id="GO:0042910">
    <property type="term" value="F:xenobiotic transmembrane transporter activity"/>
    <property type="evidence" value="ECO:0007669"/>
    <property type="project" value="InterPro"/>
</dbReference>
<feature type="transmembrane region" description="Helical" evidence="7">
    <location>
        <begin position="287"/>
        <end position="304"/>
    </location>
</feature>
<keyword evidence="6 7" id="KW-0472">Membrane</keyword>
<feature type="transmembrane region" description="Helical" evidence="7">
    <location>
        <begin position="139"/>
        <end position="159"/>
    </location>
</feature>
<accession>A0A9D1SFV2</accession>
<dbReference type="CDD" id="cd13138">
    <property type="entry name" value="MATE_yoeA_like"/>
    <property type="match status" value="1"/>
</dbReference>
<feature type="transmembrane region" description="Helical" evidence="7">
    <location>
        <begin position="357"/>
        <end position="381"/>
    </location>
</feature>
<feature type="transmembrane region" description="Helical" evidence="7">
    <location>
        <begin position="100"/>
        <end position="119"/>
    </location>
</feature>
<protein>
    <submittedName>
        <fullName evidence="8">MATE family efflux transporter</fullName>
    </submittedName>
</protein>
<dbReference type="PANTHER" id="PTHR43549:SF3">
    <property type="entry name" value="MULTIDRUG RESISTANCE PROTEIN YPNP-RELATED"/>
    <property type="match status" value="1"/>
</dbReference>